<keyword evidence="1" id="KW-0812">Transmembrane</keyword>
<name>A0A0M0JWH6_9EUKA</name>
<feature type="domain" description="PDZ" evidence="2">
    <location>
        <begin position="417"/>
        <end position="497"/>
    </location>
</feature>
<dbReference type="SUPFAM" id="SSF50156">
    <property type="entry name" value="PDZ domain-like"/>
    <property type="match status" value="2"/>
</dbReference>
<sequence length="657" mass="70130">MTHLKIGLPPVAYELLFEASAAGPQLGNVHGDLRVMPSAPFHDSFNSGLALKTSKPVEYFRFLEPFSPDLYVLIFGFAFVCAAMYILVDIVVPTYPRPGVVKTVYSSVAALFHGEDYLYVTWPSRIIRIGMLLVVVIVNAHYTANLTVFLSAPSTRVHGPTDLGSLRTSTVCVTVPVTVPGRFMRAAEFAGTVLSASFDEIGDTAQQLNMPKRQLWVDHMLDRELLSSLHLAPIQWGFVGLPARRETLANLSVAMSEYASSPAFVEVRSRYFGDGEVCAEEAPEATPIRAQMMAGVFIIFVGTCALAILVALIQRGCCPPTEHRGNPYGGATDGEILRTLLAKVDALAADSEGVRVDSDHMSLGAEPFDPARGVGPRPTLMRKLTQPLSMVRLGPIVNAKKLILGGGLMSKQMRSMDVTLVRRTPDETLGLGIGYDGPNSTFLLSIKPGSPAERCGALKLGDEIIAVNGTKLSPRIDFHELLASAGIFVTLTILRAEDASPGAKSGAAVEAAAMREIQVTLVKRNPQESLGLGVGFNASGATVLASMKPGSPAERCAALQLNDQIVAVGGQPISADTDFKTLLASTPIANLKVTLTILRSAKSPGFVDDGGTINVQKRYLQASENSIPEGFEGSPERAHMPANLIDTDVVQRGAPTP</sequence>
<feature type="domain" description="PDZ" evidence="2">
    <location>
        <begin position="518"/>
        <end position="601"/>
    </location>
</feature>
<evidence type="ECO:0000313" key="4">
    <source>
        <dbReference type="Proteomes" id="UP000037460"/>
    </source>
</evidence>
<evidence type="ECO:0000256" key="1">
    <source>
        <dbReference type="SAM" id="Phobius"/>
    </source>
</evidence>
<feature type="transmembrane region" description="Helical" evidence="1">
    <location>
        <begin position="126"/>
        <end position="150"/>
    </location>
</feature>
<dbReference type="Pfam" id="PF17820">
    <property type="entry name" value="PDZ_6"/>
    <property type="match status" value="1"/>
</dbReference>
<dbReference type="InterPro" id="IPR050716">
    <property type="entry name" value="MAGUK"/>
</dbReference>
<feature type="transmembrane region" description="Helical" evidence="1">
    <location>
        <begin position="70"/>
        <end position="88"/>
    </location>
</feature>
<dbReference type="EMBL" id="JWZX01002105">
    <property type="protein sequence ID" value="KOO30996.1"/>
    <property type="molecule type" value="Genomic_DNA"/>
</dbReference>
<dbReference type="SMART" id="SM00228">
    <property type="entry name" value="PDZ"/>
    <property type="match status" value="2"/>
</dbReference>
<dbReference type="InterPro" id="IPR001478">
    <property type="entry name" value="PDZ"/>
</dbReference>
<evidence type="ECO:0000313" key="3">
    <source>
        <dbReference type="EMBL" id="KOO30996.1"/>
    </source>
</evidence>
<dbReference type="Gene3D" id="1.10.287.70">
    <property type="match status" value="1"/>
</dbReference>
<gene>
    <name evidence="3" type="ORF">Ctob_015349</name>
</gene>
<dbReference type="AlphaFoldDB" id="A0A0M0JWH6"/>
<evidence type="ECO:0000259" key="2">
    <source>
        <dbReference type="PROSITE" id="PS50106"/>
    </source>
</evidence>
<feature type="transmembrane region" description="Helical" evidence="1">
    <location>
        <begin position="294"/>
        <end position="313"/>
    </location>
</feature>
<reference evidence="4" key="1">
    <citation type="journal article" date="2015" name="PLoS Genet.">
        <title>Genome Sequence and Transcriptome Analyses of Chrysochromulina tobin: Metabolic Tools for Enhanced Algal Fitness in the Prominent Order Prymnesiales (Haptophyceae).</title>
        <authorList>
            <person name="Hovde B.T."/>
            <person name="Deodato C.R."/>
            <person name="Hunsperger H.M."/>
            <person name="Ryken S.A."/>
            <person name="Yost W."/>
            <person name="Jha R.K."/>
            <person name="Patterson J."/>
            <person name="Monnat R.J. Jr."/>
            <person name="Barlow S.B."/>
            <person name="Starkenburg S.R."/>
            <person name="Cattolico R.A."/>
        </authorList>
    </citation>
    <scope>NUCLEOTIDE SEQUENCE</scope>
    <source>
        <strain evidence="4">CCMP291</strain>
    </source>
</reference>
<feature type="non-terminal residue" evidence="3">
    <location>
        <position position="657"/>
    </location>
</feature>
<protein>
    <recommendedName>
        <fullName evidence="2">PDZ domain-containing protein</fullName>
    </recommendedName>
</protein>
<dbReference type="PANTHER" id="PTHR23122">
    <property type="entry name" value="MEMBRANE-ASSOCIATED GUANYLATE KINASE MAGUK"/>
    <property type="match status" value="1"/>
</dbReference>
<dbReference type="InterPro" id="IPR036034">
    <property type="entry name" value="PDZ_sf"/>
</dbReference>
<dbReference type="PROSITE" id="PS50106">
    <property type="entry name" value="PDZ"/>
    <property type="match status" value="2"/>
</dbReference>
<dbReference type="Pfam" id="PF00595">
    <property type="entry name" value="PDZ"/>
    <property type="match status" value="1"/>
</dbReference>
<comment type="caution">
    <text evidence="3">The sequence shown here is derived from an EMBL/GenBank/DDBJ whole genome shotgun (WGS) entry which is preliminary data.</text>
</comment>
<proteinExistence type="predicted"/>
<dbReference type="Gene3D" id="2.30.42.10">
    <property type="match status" value="2"/>
</dbReference>
<keyword evidence="1" id="KW-0472">Membrane</keyword>
<accession>A0A0M0JWH6</accession>
<organism evidence="3 4">
    <name type="scientific">Chrysochromulina tobinii</name>
    <dbReference type="NCBI Taxonomy" id="1460289"/>
    <lineage>
        <taxon>Eukaryota</taxon>
        <taxon>Haptista</taxon>
        <taxon>Haptophyta</taxon>
        <taxon>Prymnesiophyceae</taxon>
        <taxon>Prymnesiales</taxon>
        <taxon>Chrysochromulinaceae</taxon>
        <taxon>Chrysochromulina</taxon>
    </lineage>
</organism>
<keyword evidence="4" id="KW-1185">Reference proteome</keyword>
<dbReference type="Proteomes" id="UP000037460">
    <property type="component" value="Unassembled WGS sequence"/>
</dbReference>
<dbReference type="InterPro" id="IPR041489">
    <property type="entry name" value="PDZ_6"/>
</dbReference>
<dbReference type="OrthoDB" id="66881at2759"/>
<keyword evidence="1" id="KW-1133">Transmembrane helix</keyword>